<protein>
    <recommendedName>
        <fullName evidence="4">FtsX-like permease family protein</fullName>
    </recommendedName>
</protein>
<feature type="transmembrane region" description="Helical" evidence="1">
    <location>
        <begin position="21"/>
        <end position="46"/>
    </location>
</feature>
<feature type="transmembrane region" description="Helical" evidence="1">
    <location>
        <begin position="104"/>
        <end position="130"/>
    </location>
</feature>
<dbReference type="Proteomes" id="UP000523079">
    <property type="component" value="Unassembled WGS sequence"/>
</dbReference>
<keyword evidence="1" id="KW-1133">Transmembrane helix</keyword>
<feature type="transmembrane region" description="Helical" evidence="1">
    <location>
        <begin position="196"/>
        <end position="213"/>
    </location>
</feature>
<name>A0A7W3IPH6_9ACTN</name>
<sequence>MIALRLWWRLLRRQEAQRLTIALTLTAFTVTTGVLLTVLGGLHAFLGRGDTGIGSFYVVLAETATVILMVPILTLGGAAARLSVARRDERLAALRLAGMTGGQVGAMAVVDAAAQALAGAVLGVGLYLVALPGIALLHFQGRPFAWAELWVGWPLLLGAVAGVVALAVVSAALSLAKVVISPLGVARRTTPSRLSWLRVVVAVVVLAAWAPLFRTVTTVAAMTGILVVLGICFAILNLLGPFVLGVVGRIAAGRARTVPMLLAARRLVDDPRSAWRTVAGVTLATFVAGVLSIAPALHDATGSRGDAEGAMLGTDLMTGAILTLVIAAVLAAVSSGVSQASRLLDQRDQYALLHLAGTDLTVLRAARLRETWLPLTASVAIAAATSLIIIAPIGIPLAWSDPGGVAVFLGGIVVSVLLVTAAVGLSQPLVATVATARTRARDEALVSRTS</sequence>
<proteinExistence type="predicted"/>
<feature type="transmembrane region" description="Helical" evidence="1">
    <location>
        <begin position="316"/>
        <end position="337"/>
    </location>
</feature>
<evidence type="ECO:0000313" key="2">
    <source>
        <dbReference type="EMBL" id="MBA8792829.1"/>
    </source>
</evidence>
<accession>A0A7W3IPH6</accession>
<dbReference type="RefSeq" id="WP_182558420.1">
    <property type="nucleotide sequence ID" value="NZ_JACGWT010000001.1"/>
</dbReference>
<dbReference type="EMBL" id="JACGWT010000001">
    <property type="protein sequence ID" value="MBA8792829.1"/>
    <property type="molecule type" value="Genomic_DNA"/>
</dbReference>
<feature type="transmembrane region" description="Helical" evidence="1">
    <location>
        <begin position="66"/>
        <end position="84"/>
    </location>
</feature>
<feature type="transmembrane region" description="Helical" evidence="1">
    <location>
        <begin position="273"/>
        <end position="296"/>
    </location>
</feature>
<keyword evidence="3" id="KW-1185">Reference proteome</keyword>
<feature type="transmembrane region" description="Helical" evidence="1">
    <location>
        <begin position="219"/>
        <end position="252"/>
    </location>
</feature>
<evidence type="ECO:0008006" key="4">
    <source>
        <dbReference type="Google" id="ProtNLM"/>
    </source>
</evidence>
<feature type="transmembrane region" description="Helical" evidence="1">
    <location>
        <begin position="405"/>
        <end position="431"/>
    </location>
</feature>
<dbReference type="AlphaFoldDB" id="A0A7W3IPH6"/>
<reference evidence="2 3" key="1">
    <citation type="submission" date="2020-07" db="EMBL/GenBank/DDBJ databases">
        <title>Sequencing the genomes of 1000 actinobacteria strains.</title>
        <authorList>
            <person name="Klenk H.-P."/>
        </authorList>
    </citation>
    <scope>NUCLEOTIDE SEQUENCE [LARGE SCALE GENOMIC DNA]</scope>
    <source>
        <strain evidence="2 3">DSM 100723</strain>
    </source>
</reference>
<evidence type="ECO:0000256" key="1">
    <source>
        <dbReference type="SAM" id="Phobius"/>
    </source>
</evidence>
<organism evidence="2 3">
    <name type="scientific">Microlunatus kandeliicorticis</name>
    <dbReference type="NCBI Taxonomy" id="1759536"/>
    <lineage>
        <taxon>Bacteria</taxon>
        <taxon>Bacillati</taxon>
        <taxon>Actinomycetota</taxon>
        <taxon>Actinomycetes</taxon>
        <taxon>Propionibacteriales</taxon>
        <taxon>Propionibacteriaceae</taxon>
        <taxon>Microlunatus</taxon>
    </lineage>
</organism>
<gene>
    <name evidence="2" type="ORF">FHX74_000423</name>
</gene>
<keyword evidence="1" id="KW-0812">Transmembrane</keyword>
<feature type="transmembrane region" description="Helical" evidence="1">
    <location>
        <begin position="150"/>
        <end position="175"/>
    </location>
</feature>
<keyword evidence="1" id="KW-0472">Membrane</keyword>
<comment type="caution">
    <text evidence="2">The sequence shown here is derived from an EMBL/GenBank/DDBJ whole genome shotgun (WGS) entry which is preliminary data.</text>
</comment>
<feature type="transmembrane region" description="Helical" evidence="1">
    <location>
        <begin position="372"/>
        <end position="399"/>
    </location>
</feature>
<evidence type="ECO:0000313" key="3">
    <source>
        <dbReference type="Proteomes" id="UP000523079"/>
    </source>
</evidence>